<dbReference type="InterPro" id="IPR036164">
    <property type="entry name" value="bL21-like_sf"/>
</dbReference>
<accession>A0A915BIC9</accession>
<dbReference type="InterPro" id="IPR028909">
    <property type="entry name" value="bL21-like"/>
</dbReference>
<sequence>SAGMALRLCARLMQRDGVGITSATSARIVGSHKTQRVVEKIQAELSDERSRLFAIVYVNGRQFKVGENDLITLQDNLPLDVGDRIRLEKVLLVGGHSFTIFGRPLLQSPSVRVTAVVVEKATEAPELKYTMVNHKHIRKILWMSRELTVLRISEISVSGEG</sequence>
<dbReference type="GO" id="GO:0005762">
    <property type="term" value="C:mitochondrial large ribosomal subunit"/>
    <property type="evidence" value="ECO:0007669"/>
    <property type="project" value="TreeGrafter"/>
</dbReference>
<organism evidence="3 4">
    <name type="scientific">Parascaris univalens</name>
    <name type="common">Nematode worm</name>
    <dbReference type="NCBI Taxonomy" id="6257"/>
    <lineage>
        <taxon>Eukaryota</taxon>
        <taxon>Metazoa</taxon>
        <taxon>Ecdysozoa</taxon>
        <taxon>Nematoda</taxon>
        <taxon>Chromadorea</taxon>
        <taxon>Rhabditida</taxon>
        <taxon>Spirurina</taxon>
        <taxon>Ascaridomorpha</taxon>
        <taxon>Ascaridoidea</taxon>
        <taxon>Ascarididae</taxon>
        <taxon>Parascaris</taxon>
    </lineage>
</organism>
<keyword evidence="3" id="KW-1185">Reference proteome</keyword>
<name>A0A915BIC9_PARUN</name>
<dbReference type="WBParaSite" id="PgR042_g003_t01">
    <property type="protein sequence ID" value="PgR042_g003_t01"/>
    <property type="gene ID" value="PgR042_g003"/>
</dbReference>
<evidence type="ECO:0000256" key="2">
    <source>
        <dbReference type="ARBA" id="ARBA00044129"/>
    </source>
</evidence>
<dbReference type="SUPFAM" id="SSF141091">
    <property type="entry name" value="L21p-like"/>
    <property type="match status" value="1"/>
</dbReference>
<reference evidence="4" key="1">
    <citation type="submission" date="2022-11" db="UniProtKB">
        <authorList>
            <consortium name="WormBaseParasite"/>
        </authorList>
    </citation>
    <scope>IDENTIFICATION</scope>
</reference>
<protein>
    <recommendedName>
        <fullName evidence="2">Large ribosomal subunit protein bL21m</fullName>
    </recommendedName>
</protein>
<proteinExistence type="inferred from homology"/>
<dbReference type="PANTHER" id="PTHR21349:SF0">
    <property type="entry name" value="LARGE RIBOSOMAL SUBUNIT PROTEIN BL21M"/>
    <property type="match status" value="1"/>
</dbReference>
<evidence type="ECO:0000313" key="4">
    <source>
        <dbReference type="WBParaSite" id="PgR042_g003_t01"/>
    </source>
</evidence>
<evidence type="ECO:0000313" key="3">
    <source>
        <dbReference type="Proteomes" id="UP000887569"/>
    </source>
</evidence>
<dbReference type="AlphaFoldDB" id="A0A915BIC9"/>
<evidence type="ECO:0000256" key="1">
    <source>
        <dbReference type="ARBA" id="ARBA00008563"/>
    </source>
</evidence>
<dbReference type="Proteomes" id="UP000887569">
    <property type="component" value="Unplaced"/>
</dbReference>
<dbReference type="Pfam" id="PF00829">
    <property type="entry name" value="Ribosomal_L21p"/>
    <property type="match status" value="1"/>
</dbReference>
<dbReference type="GO" id="GO:0003735">
    <property type="term" value="F:structural constituent of ribosome"/>
    <property type="evidence" value="ECO:0007669"/>
    <property type="project" value="TreeGrafter"/>
</dbReference>
<comment type="similarity">
    <text evidence="1">Belongs to the bacterial ribosomal protein bL21 family.</text>
</comment>
<dbReference type="PANTHER" id="PTHR21349">
    <property type="entry name" value="50S RIBOSOMAL PROTEIN L21"/>
    <property type="match status" value="1"/>
</dbReference>